<comment type="caution">
    <text evidence="1">The sequence shown here is derived from an EMBL/GenBank/DDBJ whole genome shotgun (WGS) entry which is preliminary data.</text>
</comment>
<sequence>MSQRVAEIPPIVATGEPEGCRRLSQDYERFPETSQTASSLCPILYL</sequence>
<organism evidence="1 2">
    <name type="scientific">Anabaena azotica FACHB-119</name>
    <dbReference type="NCBI Taxonomy" id="947527"/>
    <lineage>
        <taxon>Bacteria</taxon>
        <taxon>Bacillati</taxon>
        <taxon>Cyanobacteriota</taxon>
        <taxon>Cyanophyceae</taxon>
        <taxon>Nostocales</taxon>
        <taxon>Nostocaceae</taxon>
        <taxon>Anabaena</taxon>
        <taxon>Anabaena azotica</taxon>
    </lineage>
</organism>
<accession>A0ABR8DC73</accession>
<dbReference type="RefSeq" id="WP_190478989.1">
    <property type="nucleotide sequence ID" value="NZ_JACJSG010000060.1"/>
</dbReference>
<protein>
    <recommendedName>
        <fullName evidence="3">CpcA</fullName>
    </recommendedName>
</protein>
<reference evidence="1 2" key="1">
    <citation type="journal article" date="2020" name="ISME J.">
        <title>Comparative genomics reveals insights into cyanobacterial evolution and habitat adaptation.</title>
        <authorList>
            <person name="Chen M.Y."/>
            <person name="Teng W.K."/>
            <person name="Zhao L."/>
            <person name="Hu C.X."/>
            <person name="Zhou Y.K."/>
            <person name="Han B.P."/>
            <person name="Song L.R."/>
            <person name="Shu W.S."/>
        </authorList>
    </citation>
    <scope>NUCLEOTIDE SEQUENCE [LARGE SCALE GENOMIC DNA]</scope>
    <source>
        <strain evidence="1 2">FACHB-119</strain>
    </source>
</reference>
<evidence type="ECO:0000313" key="2">
    <source>
        <dbReference type="Proteomes" id="UP000661112"/>
    </source>
</evidence>
<proteinExistence type="predicted"/>
<name>A0ABR8DC73_9NOST</name>
<keyword evidence="2" id="KW-1185">Reference proteome</keyword>
<dbReference type="Proteomes" id="UP000661112">
    <property type="component" value="Unassembled WGS sequence"/>
</dbReference>
<evidence type="ECO:0000313" key="1">
    <source>
        <dbReference type="EMBL" id="MBD2504797.1"/>
    </source>
</evidence>
<gene>
    <name evidence="1" type="ORF">H6G83_30055</name>
</gene>
<dbReference type="EMBL" id="JACJSG010000060">
    <property type="protein sequence ID" value="MBD2504797.1"/>
    <property type="molecule type" value="Genomic_DNA"/>
</dbReference>
<evidence type="ECO:0008006" key="3">
    <source>
        <dbReference type="Google" id="ProtNLM"/>
    </source>
</evidence>